<evidence type="ECO:0000313" key="1">
    <source>
        <dbReference type="EMBL" id="CAI9769362.1"/>
    </source>
</evidence>
<name>A0AAD2DVQ6_9LAMI</name>
<proteinExistence type="predicted"/>
<gene>
    <name evidence="1" type="ORF">FPE_LOCUS16928</name>
</gene>
<sequence length="217" mass="23873">MEEINPSFLSVLECPDANYNAASPLPLFRISSFSFPELSELPTSVSSATSSSPSQVSKSIQTSKLNNNMGTLTIDLDGNIANPFQLSASHIQPSKAAHHRLVYNASYTKCCAEEEVDIPSYTFSLQKQPSKCLLCRRGSGYPFLSYLLAEHIYPKGLSKSDRQGRIDAYAAMKVLERYFSHSGLGIELVLPKQVELQNKLCQGPPKDVDFFPEESAG</sequence>
<dbReference type="Proteomes" id="UP000834106">
    <property type="component" value="Chromosome 10"/>
</dbReference>
<protein>
    <submittedName>
        <fullName evidence="1">Uncharacterized protein</fullName>
    </submittedName>
</protein>
<organism evidence="1 2">
    <name type="scientific">Fraxinus pennsylvanica</name>
    <dbReference type="NCBI Taxonomy" id="56036"/>
    <lineage>
        <taxon>Eukaryota</taxon>
        <taxon>Viridiplantae</taxon>
        <taxon>Streptophyta</taxon>
        <taxon>Embryophyta</taxon>
        <taxon>Tracheophyta</taxon>
        <taxon>Spermatophyta</taxon>
        <taxon>Magnoliopsida</taxon>
        <taxon>eudicotyledons</taxon>
        <taxon>Gunneridae</taxon>
        <taxon>Pentapetalae</taxon>
        <taxon>asterids</taxon>
        <taxon>lamiids</taxon>
        <taxon>Lamiales</taxon>
        <taxon>Oleaceae</taxon>
        <taxon>Oleeae</taxon>
        <taxon>Fraxinus</taxon>
    </lineage>
</organism>
<reference evidence="1" key="1">
    <citation type="submission" date="2023-05" db="EMBL/GenBank/DDBJ databases">
        <authorList>
            <person name="Huff M."/>
        </authorList>
    </citation>
    <scope>NUCLEOTIDE SEQUENCE</scope>
</reference>
<keyword evidence="2" id="KW-1185">Reference proteome</keyword>
<dbReference type="EMBL" id="OU503045">
    <property type="protein sequence ID" value="CAI9769362.1"/>
    <property type="molecule type" value="Genomic_DNA"/>
</dbReference>
<evidence type="ECO:0000313" key="2">
    <source>
        <dbReference type="Proteomes" id="UP000834106"/>
    </source>
</evidence>
<accession>A0AAD2DVQ6</accession>
<dbReference type="AlphaFoldDB" id="A0AAD2DVQ6"/>